<dbReference type="RefSeq" id="WP_345924418.1">
    <property type="nucleotide sequence ID" value="NZ_JBDIVF010000001.1"/>
</dbReference>
<keyword evidence="2" id="KW-1185">Reference proteome</keyword>
<sequence>MKYWNGSIMYAPRSPDYYAIPGTGHCIFRLMHKYEDGIAWNLYWLSKPQTDLIPVHPDDWHRHYEAFSAEETRAFYDALDVRVLNQMTLATIMSQPPREARRLLKRARLERTRFYHMAGGELWRATMLGRLFLAERLVDTKREAGTGGNVVVADFILQRYAVAGSSEYKQIRRPA</sequence>
<proteinExistence type="predicted"/>
<organism evidence="1 2">
    <name type="scientific">Uliginosibacterium paludis</name>
    <dbReference type="NCBI Taxonomy" id="1615952"/>
    <lineage>
        <taxon>Bacteria</taxon>
        <taxon>Pseudomonadati</taxon>
        <taxon>Pseudomonadota</taxon>
        <taxon>Betaproteobacteria</taxon>
        <taxon>Rhodocyclales</taxon>
        <taxon>Zoogloeaceae</taxon>
        <taxon>Uliginosibacterium</taxon>
    </lineage>
</organism>
<protein>
    <submittedName>
        <fullName evidence="1">Uncharacterized protein</fullName>
    </submittedName>
</protein>
<reference evidence="1 2" key="1">
    <citation type="submission" date="2024-07" db="EMBL/GenBank/DDBJ databases">
        <title>Uliginosibacterium paludis KCTC:42655.</title>
        <authorList>
            <person name="Kim M.K."/>
        </authorList>
    </citation>
    <scope>NUCLEOTIDE SEQUENCE [LARGE SCALE GENOMIC DNA]</scope>
    <source>
        <strain evidence="1 2">KCTC 42655</strain>
    </source>
</reference>
<comment type="caution">
    <text evidence="1">The sequence shown here is derived from an EMBL/GenBank/DDBJ whole genome shotgun (WGS) entry which is preliminary data.</text>
</comment>
<evidence type="ECO:0000313" key="1">
    <source>
        <dbReference type="EMBL" id="MET1489224.1"/>
    </source>
</evidence>
<evidence type="ECO:0000313" key="2">
    <source>
        <dbReference type="Proteomes" id="UP001548590"/>
    </source>
</evidence>
<name>A0ABV2CMT3_9RHOO</name>
<dbReference type="EMBL" id="JBEWLZ010000002">
    <property type="protein sequence ID" value="MET1489224.1"/>
    <property type="molecule type" value="Genomic_DNA"/>
</dbReference>
<gene>
    <name evidence="1" type="ORF">ABVT11_05265</name>
</gene>
<accession>A0ABV2CMT3</accession>
<dbReference type="Proteomes" id="UP001548590">
    <property type="component" value="Unassembled WGS sequence"/>
</dbReference>